<gene>
    <name evidence="3" type="primary">LOC108669177</name>
</gene>
<accession>A0A8B7NEC8</accession>
<keyword evidence="1" id="KW-0175">Coiled coil</keyword>
<protein>
    <submittedName>
        <fullName evidence="3">Kinectin</fullName>
    </submittedName>
</protein>
<feature type="coiled-coil region" evidence="1">
    <location>
        <begin position="226"/>
        <end position="298"/>
    </location>
</feature>
<dbReference type="AlphaFoldDB" id="A0A8B7NEC8"/>
<evidence type="ECO:0000313" key="2">
    <source>
        <dbReference type="Proteomes" id="UP000694843"/>
    </source>
</evidence>
<dbReference type="KEGG" id="hazt:108669177"/>
<keyword evidence="2" id="KW-1185">Reference proteome</keyword>
<feature type="coiled-coil region" evidence="1">
    <location>
        <begin position="60"/>
        <end position="195"/>
    </location>
</feature>
<dbReference type="OrthoDB" id="6368199at2759"/>
<reference evidence="3" key="1">
    <citation type="submission" date="2025-08" db="UniProtKB">
        <authorList>
            <consortium name="RefSeq"/>
        </authorList>
    </citation>
    <scope>IDENTIFICATION</scope>
    <source>
        <tissue evidence="3">Whole organism</tissue>
    </source>
</reference>
<name>A0A8B7NEC8_HYAAZ</name>
<proteinExistence type="predicted"/>
<evidence type="ECO:0000256" key="1">
    <source>
        <dbReference type="SAM" id="Coils"/>
    </source>
</evidence>
<dbReference type="GeneID" id="108669177"/>
<dbReference type="RefSeq" id="XP_018011964.1">
    <property type="nucleotide sequence ID" value="XM_018156475.1"/>
</dbReference>
<sequence>ELRDKNSAVLKAYKEREADLEARDQRVAQSTAAVHSYTQLLCRLHPTVSVPSSLEGSAWQEEFERQVQAEVQKVQKEQEEQEVEVVEVIVEKEVQDPALLATLQRLQEDHKCLQQKASGLEKQVAELQKSLEDNKRLQADNKNLTENKKQHEDNKKILEENKLLQERVLHYQSVLDSTETLLQSLQASVEGEEAKWMSVVKEKDDAILQISKENDRLGRLVADLHPADQQQELQRVKEEKEQLLQELAALRQKAGEVTSLRALVAEGVDAGRQQEQLIEQLQAALHAKETLLQSLQASVEGEEAKWMSVVKEKDDAILQISKENDRLGRLVADLHPADVSLLSDTQHSLHSPLVKLTTHYTHQPLNLSLVKLTCR</sequence>
<evidence type="ECO:0000313" key="3">
    <source>
        <dbReference type="RefSeq" id="XP_018011964.1"/>
    </source>
</evidence>
<dbReference type="Proteomes" id="UP000694843">
    <property type="component" value="Unplaced"/>
</dbReference>
<organism evidence="2 3">
    <name type="scientific">Hyalella azteca</name>
    <name type="common">Amphipod</name>
    <dbReference type="NCBI Taxonomy" id="294128"/>
    <lineage>
        <taxon>Eukaryota</taxon>
        <taxon>Metazoa</taxon>
        <taxon>Ecdysozoa</taxon>
        <taxon>Arthropoda</taxon>
        <taxon>Crustacea</taxon>
        <taxon>Multicrustacea</taxon>
        <taxon>Malacostraca</taxon>
        <taxon>Eumalacostraca</taxon>
        <taxon>Peracarida</taxon>
        <taxon>Amphipoda</taxon>
        <taxon>Senticaudata</taxon>
        <taxon>Talitrida</taxon>
        <taxon>Talitroidea</taxon>
        <taxon>Hyalellidae</taxon>
        <taxon>Hyalella</taxon>
    </lineage>
</organism>
<feature type="non-terminal residue" evidence="3">
    <location>
        <position position="1"/>
    </location>
</feature>